<evidence type="ECO:0000256" key="7">
    <source>
        <dbReference type="SAM" id="Phobius"/>
    </source>
</evidence>
<proteinExistence type="inferred from homology"/>
<dbReference type="InterPro" id="IPR038213">
    <property type="entry name" value="IFI6/IFI27-like_sf"/>
</dbReference>
<gene>
    <name evidence="8" type="ORF">AXG93_2651s1050</name>
</gene>
<name>A0A176WMN5_MARPO</name>
<dbReference type="Proteomes" id="UP000077202">
    <property type="component" value="Unassembled WGS sequence"/>
</dbReference>
<reference evidence="8" key="1">
    <citation type="submission" date="2016-03" db="EMBL/GenBank/DDBJ databases">
        <title>Mechanisms controlling the formation of the plant cell surface in tip-growing cells are functionally conserved among land plants.</title>
        <authorList>
            <person name="Honkanen S."/>
            <person name="Jones V.A."/>
            <person name="Morieri G."/>
            <person name="Champion C."/>
            <person name="Hetherington A.J."/>
            <person name="Kelly S."/>
            <person name="Saint-Marcoux D."/>
            <person name="Proust H."/>
            <person name="Prescott H."/>
            <person name="Dolan L."/>
        </authorList>
    </citation>
    <scope>NUCLEOTIDE SEQUENCE [LARGE SCALE GENOMIC DNA]</scope>
    <source>
        <tissue evidence="8">Whole gametophyte</tissue>
    </source>
</reference>
<dbReference type="AlphaFoldDB" id="A0A176WMN5"/>
<dbReference type="PANTHER" id="PTHR16932:SF18">
    <property type="entry name" value="INTERFERON, ALPHA-INDUCIBLE PROTEIN 27-LIKE 2"/>
    <property type="match status" value="1"/>
</dbReference>
<evidence type="ECO:0000256" key="1">
    <source>
        <dbReference type="ARBA" id="ARBA00004141"/>
    </source>
</evidence>
<evidence type="ECO:0000256" key="6">
    <source>
        <dbReference type="SAM" id="MobiDB-lite"/>
    </source>
</evidence>
<feature type="transmembrane region" description="Helical" evidence="7">
    <location>
        <begin position="141"/>
        <end position="163"/>
    </location>
</feature>
<evidence type="ECO:0000256" key="2">
    <source>
        <dbReference type="ARBA" id="ARBA00007262"/>
    </source>
</evidence>
<keyword evidence="3 7" id="KW-0812">Transmembrane</keyword>
<evidence type="ECO:0000256" key="3">
    <source>
        <dbReference type="ARBA" id="ARBA00022692"/>
    </source>
</evidence>
<feature type="transmembrane region" description="Helical" evidence="7">
    <location>
        <begin position="72"/>
        <end position="94"/>
    </location>
</feature>
<dbReference type="Gene3D" id="6.10.110.10">
    <property type="match status" value="1"/>
</dbReference>
<evidence type="ECO:0000313" key="9">
    <source>
        <dbReference type="Proteomes" id="UP000077202"/>
    </source>
</evidence>
<dbReference type="Pfam" id="PF06140">
    <property type="entry name" value="Ifi-6-16"/>
    <property type="match status" value="1"/>
</dbReference>
<dbReference type="EMBL" id="LVLJ01000591">
    <property type="protein sequence ID" value="OAE33695.1"/>
    <property type="molecule type" value="Genomic_DNA"/>
</dbReference>
<keyword evidence="5 7" id="KW-0472">Membrane</keyword>
<evidence type="ECO:0000256" key="5">
    <source>
        <dbReference type="ARBA" id="ARBA00023136"/>
    </source>
</evidence>
<keyword evidence="9" id="KW-1185">Reference proteome</keyword>
<evidence type="ECO:0000313" key="8">
    <source>
        <dbReference type="EMBL" id="OAE33695.1"/>
    </source>
</evidence>
<protein>
    <submittedName>
        <fullName evidence="8">Uncharacterized protein</fullName>
    </submittedName>
</protein>
<dbReference type="GO" id="GO:0016020">
    <property type="term" value="C:membrane"/>
    <property type="evidence" value="ECO:0007669"/>
    <property type="project" value="UniProtKB-SubCell"/>
</dbReference>
<feature type="region of interest" description="Disordered" evidence="6">
    <location>
        <begin position="21"/>
        <end position="50"/>
    </location>
</feature>
<comment type="caution">
    <text evidence="8">The sequence shown here is derived from an EMBL/GenBank/DDBJ whole genome shotgun (WGS) entry which is preliminary data.</text>
</comment>
<comment type="similarity">
    <text evidence="2">Belongs to the IFI6/IFI27 family.</text>
</comment>
<dbReference type="InterPro" id="IPR009311">
    <property type="entry name" value="IFI6/IFI27-like"/>
</dbReference>
<comment type="subcellular location">
    <subcellularLocation>
        <location evidence="1">Membrane</location>
        <topology evidence="1">Multi-pass membrane protein</topology>
    </subcellularLocation>
</comment>
<keyword evidence="4 7" id="KW-1133">Transmembrane helix</keyword>
<dbReference type="PANTHER" id="PTHR16932">
    <property type="entry name" value="INTERFERON ALPHA-INDUCIBLE PROTEIN 27"/>
    <property type="match status" value="1"/>
</dbReference>
<sequence length="169" mass="17013">MEEGPEVSTYDLCVFIAQNPGGRRRRPRPGAGAGHVGSWKRLKKNSDGRPEQKLGAVECCGSKIHRTLSSNMWGLVSVGLVTTGVTLVAAPVVVPALVKTLGFTSEGIAPGSWAAGYMASYGGLVGAGSTCAVLQSIGVTGTLAGAGVLAAVGVAAAGLGVVIERVQPQ</sequence>
<evidence type="ECO:0000256" key="4">
    <source>
        <dbReference type="ARBA" id="ARBA00022989"/>
    </source>
</evidence>
<organism evidence="8 9">
    <name type="scientific">Marchantia polymorpha subsp. ruderalis</name>
    <dbReference type="NCBI Taxonomy" id="1480154"/>
    <lineage>
        <taxon>Eukaryota</taxon>
        <taxon>Viridiplantae</taxon>
        <taxon>Streptophyta</taxon>
        <taxon>Embryophyta</taxon>
        <taxon>Marchantiophyta</taxon>
        <taxon>Marchantiopsida</taxon>
        <taxon>Marchantiidae</taxon>
        <taxon>Marchantiales</taxon>
        <taxon>Marchantiaceae</taxon>
        <taxon>Marchantia</taxon>
    </lineage>
</organism>
<accession>A0A176WMN5</accession>
<feature type="transmembrane region" description="Helical" evidence="7">
    <location>
        <begin position="114"/>
        <end position="134"/>
    </location>
</feature>